<reference evidence="1" key="2">
    <citation type="submission" date="2011-11" db="EMBL/GenBank/DDBJ databases">
        <authorList>
            <person name="Barker E."/>
        </authorList>
    </citation>
    <scope>NUCLEOTIDE SEQUENCE</scope>
    <source>
        <strain evidence="1">Birmingham 1</strain>
    </source>
</reference>
<dbReference type="PANTHER" id="PTHR18895:SF74">
    <property type="entry name" value="MTRF1L RELEASE FACTOR GLUTAMINE METHYLTRANSFERASE"/>
    <property type="match status" value="1"/>
</dbReference>
<dbReference type="KEGG" id="mhb:MHM_05310"/>
<organism evidence="1">
    <name type="scientific">Candidatus Mycoplasma haematominutum 'Birmingham 1'</name>
    <dbReference type="NCBI Taxonomy" id="1116213"/>
    <lineage>
        <taxon>Bacteria</taxon>
        <taxon>Bacillati</taxon>
        <taxon>Mycoplasmatota</taxon>
        <taxon>Mollicutes</taxon>
        <taxon>Mycoplasmataceae</taxon>
        <taxon>Mycoplasma</taxon>
    </lineage>
</organism>
<reference evidence="1" key="1">
    <citation type="submission" date="2011-11" db="EMBL/GenBank/DDBJ databases">
        <title>Complete genome sequence of Candidatus Mycoplasma haemominutum.</title>
        <authorList>
            <person name="Barker E.N."/>
            <person name="Darby A.C."/>
            <person name="Helps C.R."/>
            <person name="Peters I.R."/>
            <person name="Hughes M.A."/>
            <person name="Radford A.D."/>
            <person name="Novacco M."/>
            <person name="Boretti F."/>
            <person name="Hofmann-Lehmann R."/>
            <person name="Tasker S."/>
        </authorList>
    </citation>
    <scope>NUCLEOTIDE SEQUENCE</scope>
    <source>
        <strain evidence="1">Birmingham 1</strain>
    </source>
</reference>
<accession>G8C401</accession>
<sequence length="267" mass="31651">MPRAFDTLFSMSNRVKNFNDYVILKDNTIDFLFKPNSKFRSKIIEENYPIPRLTKKVFFNNNELLVNPGVFIPRTETECLVKITQEWISRINLSDFSYIDLCSGTGNILISLLDKYRDNIYRYSAVDASYTSCKNVLENIQLKKYTSKGDVYCTNWTQFLKENSHWELITMNPPYIGKNEFTALNKSTNLYKYDPKWALQSEETGFSHYSKIIEFAVNNSYWKLIILECSEFHESNWKNLDLTSKNIQINRYYDHLNKFRVVVLNRM</sequence>
<proteinExistence type="predicted"/>
<dbReference type="AlphaFoldDB" id="G8C401"/>
<dbReference type="HOGENOM" id="CLU_993298_0_0_14"/>
<dbReference type="OrthoDB" id="9800643at2"/>
<dbReference type="InterPro" id="IPR050320">
    <property type="entry name" value="N5-glutamine_MTase"/>
</dbReference>
<protein>
    <submittedName>
        <fullName evidence="1">Uncharacterized protein</fullName>
    </submittedName>
</protein>
<dbReference type="PATRIC" id="fig|1116213.3.peg.578"/>
<dbReference type="Gene3D" id="3.40.50.150">
    <property type="entry name" value="Vaccinia Virus protein VP39"/>
    <property type="match status" value="1"/>
</dbReference>
<name>G8C401_9MOLU</name>
<dbReference type="PANTHER" id="PTHR18895">
    <property type="entry name" value="HEMK METHYLTRANSFERASE"/>
    <property type="match status" value="1"/>
</dbReference>
<dbReference type="InterPro" id="IPR029063">
    <property type="entry name" value="SAM-dependent_MTases_sf"/>
</dbReference>
<dbReference type="RefSeq" id="WP_015511914.1">
    <property type="nucleotide sequence ID" value="NC_021007.1"/>
</dbReference>
<gene>
    <name evidence="1" type="ORF">MHM_05310</name>
</gene>
<dbReference type="SUPFAM" id="SSF53335">
    <property type="entry name" value="S-adenosyl-L-methionine-dependent methyltransferases"/>
    <property type="match status" value="1"/>
</dbReference>
<dbReference type="EMBL" id="HE613254">
    <property type="protein sequence ID" value="CCE67049.1"/>
    <property type="molecule type" value="Genomic_DNA"/>
</dbReference>
<evidence type="ECO:0000313" key="1">
    <source>
        <dbReference type="EMBL" id="CCE67049.1"/>
    </source>
</evidence>